<sequence length="192" mass="22617">MALLREIRLGIRLFLLGVRIFRLGEPVDGLVLLERIRASREEARFRIREASREVRDLIYRHYLLSDKETIPFSNDYKRGGTEKPYVALLGVSSTTHDEAALILFGKNFWHFSSMVYAQDDQYGLWETYAQYFRHIVTNFDARDVDEAQLGDVGKIELKRTLDDVDEDFDRFDRRRIGNAHRMRLSLLRELDS</sequence>
<accession>A0A8H3EQZ9</accession>
<organism evidence="1 2">
    <name type="scientific">Imshaugia aleurites</name>
    <dbReference type="NCBI Taxonomy" id="172621"/>
    <lineage>
        <taxon>Eukaryota</taxon>
        <taxon>Fungi</taxon>
        <taxon>Dikarya</taxon>
        <taxon>Ascomycota</taxon>
        <taxon>Pezizomycotina</taxon>
        <taxon>Lecanoromycetes</taxon>
        <taxon>OSLEUM clade</taxon>
        <taxon>Lecanoromycetidae</taxon>
        <taxon>Lecanorales</taxon>
        <taxon>Lecanorineae</taxon>
        <taxon>Parmeliaceae</taxon>
        <taxon>Imshaugia</taxon>
    </lineage>
</organism>
<protein>
    <submittedName>
        <fullName evidence="1">Uncharacterized protein</fullName>
    </submittedName>
</protein>
<evidence type="ECO:0000313" key="2">
    <source>
        <dbReference type="Proteomes" id="UP000664534"/>
    </source>
</evidence>
<reference evidence="1" key="1">
    <citation type="submission" date="2021-03" db="EMBL/GenBank/DDBJ databases">
        <authorList>
            <person name="Tagirdzhanova G."/>
        </authorList>
    </citation>
    <scope>NUCLEOTIDE SEQUENCE</scope>
</reference>
<dbReference type="Proteomes" id="UP000664534">
    <property type="component" value="Unassembled WGS sequence"/>
</dbReference>
<dbReference type="EMBL" id="CAJPDT010000008">
    <property type="protein sequence ID" value="CAF9911104.1"/>
    <property type="molecule type" value="Genomic_DNA"/>
</dbReference>
<comment type="caution">
    <text evidence="1">The sequence shown here is derived from an EMBL/GenBank/DDBJ whole genome shotgun (WGS) entry which is preliminary data.</text>
</comment>
<gene>
    <name evidence="1" type="ORF">IMSHALPRED_009926</name>
</gene>
<keyword evidence="2" id="KW-1185">Reference proteome</keyword>
<name>A0A8H3EQZ9_9LECA</name>
<evidence type="ECO:0000313" key="1">
    <source>
        <dbReference type="EMBL" id="CAF9911104.1"/>
    </source>
</evidence>
<proteinExistence type="predicted"/>
<dbReference type="AlphaFoldDB" id="A0A8H3EQZ9"/>